<dbReference type="Gene3D" id="2.60.120.10">
    <property type="entry name" value="Jelly Rolls"/>
    <property type="match status" value="1"/>
</dbReference>
<dbReference type="SMART" id="SM00419">
    <property type="entry name" value="HTH_CRP"/>
    <property type="match status" value="1"/>
</dbReference>
<dbReference type="Pfam" id="PF00027">
    <property type="entry name" value="cNMP_binding"/>
    <property type="match status" value="1"/>
</dbReference>
<evidence type="ECO:0000256" key="1">
    <source>
        <dbReference type="ARBA" id="ARBA00023015"/>
    </source>
</evidence>
<feature type="transmembrane region" description="Helical" evidence="4">
    <location>
        <begin position="258"/>
        <end position="277"/>
    </location>
</feature>
<dbReference type="GO" id="GO:0003700">
    <property type="term" value="F:DNA-binding transcription factor activity"/>
    <property type="evidence" value="ECO:0007669"/>
    <property type="project" value="TreeGrafter"/>
</dbReference>
<evidence type="ECO:0000259" key="5">
    <source>
        <dbReference type="PROSITE" id="PS50042"/>
    </source>
</evidence>
<dbReference type="PANTHER" id="PTHR24567">
    <property type="entry name" value="CRP FAMILY TRANSCRIPTIONAL REGULATORY PROTEIN"/>
    <property type="match status" value="1"/>
</dbReference>
<dbReference type="PANTHER" id="PTHR24567:SF74">
    <property type="entry name" value="HTH-TYPE TRANSCRIPTIONAL REGULATOR ARCR"/>
    <property type="match status" value="1"/>
</dbReference>
<dbReference type="EMBL" id="MPRJ01000023">
    <property type="protein sequence ID" value="OOZ36880.1"/>
    <property type="molecule type" value="Genomic_DNA"/>
</dbReference>
<dbReference type="Pfam" id="PF13545">
    <property type="entry name" value="HTH_Crp_2"/>
    <property type="match status" value="1"/>
</dbReference>
<evidence type="ECO:0000256" key="3">
    <source>
        <dbReference type="ARBA" id="ARBA00023163"/>
    </source>
</evidence>
<feature type="transmembrane region" description="Helical" evidence="4">
    <location>
        <begin position="227"/>
        <end position="246"/>
    </location>
</feature>
<keyword evidence="4" id="KW-1133">Transmembrane helix</keyword>
<feature type="transmembrane region" description="Helical" evidence="4">
    <location>
        <begin position="59"/>
        <end position="80"/>
    </location>
</feature>
<keyword evidence="4" id="KW-0812">Transmembrane</keyword>
<dbReference type="RefSeq" id="WP_078486403.1">
    <property type="nucleotide sequence ID" value="NZ_MPRJ01000023.1"/>
</dbReference>
<feature type="transmembrane region" description="Helical" evidence="4">
    <location>
        <begin position="154"/>
        <end position="177"/>
    </location>
</feature>
<keyword evidence="8" id="KW-1185">Reference proteome</keyword>
<dbReference type="InterPro" id="IPR000595">
    <property type="entry name" value="cNMP-bd_dom"/>
</dbReference>
<dbReference type="Proteomes" id="UP000190896">
    <property type="component" value="Unassembled WGS sequence"/>
</dbReference>
<dbReference type="SUPFAM" id="SSF51206">
    <property type="entry name" value="cAMP-binding domain-like"/>
    <property type="match status" value="1"/>
</dbReference>
<feature type="transmembrane region" description="Helical" evidence="4">
    <location>
        <begin position="21"/>
        <end position="39"/>
    </location>
</feature>
<feature type="transmembrane region" description="Helical" evidence="4">
    <location>
        <begin position="87"/>
        <end position="110"/>
    </location>
</feature>
<evidence type="ECO:0000313" key="7">
    <source>
        <dbReference type="EMBL" id="OOZ36880.1"/>
    </source>
</evidence>
<dbReference type="SUPFAM" id="SSF46785">
    <property type="entry name" value="Winged helix' DNA-binding domain"/>
    <property type="match status" value="1"/>
</dbReference>
<dbReference type="GO" id="GO:0003677">
    <property type="term" value="F:DNA binding"/>
    <property type="evidence" value="ECO:0007669"/>
    <property type="project" value="UniProtKB-KW"/>
</dbReference>
<keyword evidence="2" id="KW-0238">DNA-binding</keyword>
<dbReference type="InterPro" id="IPR036390">
    <property type="entry name" value="WH_DNA-bd_sf"/>
</dbReference>
<keyword evidence="1" id="KW-0805">Transcription regulation</keyword>
<keyword evidence="4" id="KW-0472">Membrane</keyword>
<feature type="transmembrane region" description="Helical" evidence="4">
    <location>
        <begin position="116"/>
        <end position="142"/>
    </location>
</feature>
<evidence type="ECO:0000259" key="6">
    <source>
        <dbReference type="PROSITE" id="PS51063"/>
    </source>
</evidence>
<dbReference type="OrthoDB" id="5295665at2"/>
<dbReference type="PROSITE" id="PS51063">
    <property type="entry name" value="HTH_CRP_2"/>
    <property type="match status" value="1"/>
</dbReference>
<dbReference type="AlphaFoldDB" id="A0A1T2KVW1"/>
<dbReference type="GO" id="GO:0005829">
    <property type="term" value="C:cytosol"/>
    <property type="evidence" value="ECO:0007669"/>
    <property type="project" value="TreeGrafter"/>
</dbReference>
<proteinExistence type="predicted"/>
<reference evidence="7 8" key="1">
    <citation type="submission" date="2016-11" db="EMBL/GenBank/DDBJ databases">
        <title>Mixed transmission modes and dynamic genome evolution in an obligate animal-bacterial symbiosis.</title>
        <authorList>
            <person name="Russell S.L."/>
            <person name="Corbett-Detig R.B."/>
            <person name="Cavanaugh C.M."/>
        </authorList>
    </citation>
    <scope>NUCLEOTIDE SEQUENCE [LARGE SCALE GENOMIC DNA]</scope>
    <source>
        <strain evidence="7">Se-Cadez</strain>
    </source>
</reference>
<organism evidence="7 8">
    <name type="scientific">Solemya velesiana gill symbiont</name>
    <dbReference type="NCBI Taxonomy" id="1918948"/>
    <lineage>
        <taxon>Bacteria</taxon>
        <taxon>Pseudomonadati</taxon>
        <taxon>Pseudomonadota</taxon>
        <taxon>Gammaproteobacteria</taxon>
        <taxon>sulfur-oxidizing symbionts</taxon>
    </lineage>
</organism>
<dbReference type="Gene3D" id="1.10.10.10">
    <property type="entry name" value="Winged helix-like DNA-binding domain superfamily/Winged helix DNA-binding domain"/>
    <property type="match status" value="1"/>
</dbReference>
<feature type="domain" description="HTH crp-type" evidence="6">
    <location>
        <begin position="410"/>
        <end position="478"/>
    </location>
</feature>
<feature type="transmembrane region" description="Helical" evidence="4">
    <location>
        <begin position="192"/>
        <end position="215"/>
    </location>
</feature>
<accession>A0A1T2KVW1</accession>
<dbReference type="InterPro" id="IPR050397">
    <property type="entry name" value="Env_Response_Regulators"/>
</dbReference>
<evidence type="ECO:0000313" key="8">
    <source>
        <dbReference type="Proteomes" id="UP000190896"/>
    </source>
</evidence>
<dbReference type="InterPro" id="IPR018490">
    <property type="entry name" value="cNMP-bd_dom_sf"/>
</dbReference>
<sequence length="497" mass="54779">MLNTANLSLEQAPPISVPFRFFLTAPLFGIGAGLCLLVFGPDVLLSRWNSVTLSVSHLITLGMLAMVMCGAMLQMLPVLAGSPVPGVVLVGTAVHLLLVLGTVFLAVGFLRVDTLWMLLAMGALGGGLGLFILGIGIALWRVRFPNFTVTGMRLAVIALVVTVFLGVTLVGGVSGLWKMDFLMHMADVHLGWWLLGWVGLLLIGVSYQIVPMFHITPKYPLWMRKGLVPLLFFAIVAWSTFEVLAWESAEIRVWRDGMLLILASAFILFVVTTYLLIRQRKRKVPDITLMFWRLGLLAAVAVFEEGDEATRFFVVMDGQMKLTRTSIGGDEKVIELIRAGQTFAEALMFLEVPAYPVRASAIEKTQLIAFDNKAFLDLLRESVDTCFRIMADISMRLRSMVDEIDRLTMQSGRERVARYLYGQYLSVGESDFKLDAPKGVLASRLSVKPETFSRILHKLLDQGLVRVRGGNIEVLDPGRLCDSVGLGGLAGQCFPSH</sequence>
<protein>
    <recommendedName>
        <fullName evidence="9">Cyclic nucleotide-binding domain-containing protein</fullName>
    </recommendedName>
</protein>
<feature type="transmembrane region" description="Helical" evidence="4">
    <location>
        <begin position="284"/>
        <end position="303"/>
    </location>
</feature>
<name>A0A1T2KVW1_9GAMM</name>
<dbReference type="CDD" id="cd00038">
    <property type="entry name" value="CAP_ED"/>
    <property type="match status" value="1"/>
</dbReference>
<feature type="domain" description="Cyclic nucleotide-binding" evidence="5">
    <location>
        <begin position="302"/>
        <end position="396"/>
    </location>
</feature>
<dbReference type="InterPro" id="IPR012318">
    <property type="entry name" value="HTH_CRP"/>
</dbReference>
<dbReference type="PROSITE" id="PS50042">
    <property type="entry name" value="CNMP_BINDING_3"/>
    <property type="match status" value="1"/>
</dbReference>
<gene>
    <name evidence="7" type="ORF">BOW51_04910</name>
</gene>
<comment type="caution">
    <text evidence="7">The sequence shown here is derived from an EMBL/GenBank/DDBJ whole genome shotgun (WGS) entry which is preliminary data.</text>
</comment>
<evidence type="ECO:0000256" key="4">
    <source>
        <dbReference type="SAM" id="Phobius"/>
    </source>
</evidence>
<evidence type="ECO:0000256" key="2">
    <source>
        <dbReference type="ARBA" id="ARBA00023125"/>
    </source>
</evidence>
<evidence type="ECO:0008006" key="9">
    <source>
        <dbReference type="Google" id="ProtNLM"/>
    </source>
</evidence>
<keyword evidence="3" id="KW-0804">Transcription</keyword>
<dbReference type="InterPro" id="IPR036388">
    <property type="entry name" value="WH-like_DNA-bd_sf"/>
</dbReference>
<dbReference type="InterPro" id="IPR014710">
    <property type="entry name" value="RmlC-like_jellyroll"/>
</dbReference>